<feature type="coiled-coil region" evidence="1">
    <location>
        <begin position="5"/>
        <end position="75"/>
    </location>
</feature>
<evidence type="ECO:0000256" key="1">
    <source>
        <dbReference type="SAM" id="Coils"/>
    </source>
</evidence>
<evidence type="ECO:0000313" key="4">
    <source>
        <dbReference type="Proteomes" id="UP000179807"/>
    </source>
</evidence>
<comment type="caution">
    <text evidence="3">The sequence shown here is derived from an EMBL/GenBank/DDBJ whole genome shotgun (WGS) entry which is preliminary data.</text>
</comment>
<feature type="region of interest" description="Disordered" evidence="2">
    <location>
        <begin position="81"/>
        <end position="177"/>
    </location>
</feature>
<organism evidence="3 4">
    <name type="scientific">Tritrichomonas foetus</name>
    <dbReference type="NCBI Taxonomy" id="1144522"/>
    <lineage>
        <taxon>Eukaryota</taxon>
        <taxon>Metamonada</taxon>
        <taxon>Parabasalia</taxon>
        <taxon>Tritrichomonadida</taxon>
        <taxon>Tritrichomonadidae</taxon>
        <taxon>Tritrichomonas</taxon>
    </lineage>
</organism>
<protein>
    <submittedName>
        <fullName evidence="3">Uncharacterized protein</fullName>
    </submittedName>
</protein>
<evidence type="ECO:0000256" key="2">
    <source>
        <dbReference type="SAM" id="MobiDB-lite"/>
    </source>
</evidence>
<feature type="compositionally biased region" description="Basic and acidic residues" evidence="2">
    <location>
        <begin position="124"/>
        <end position="133"/>
    </location>
</feature>
<proteinExistence type="predicted"/>
<feature type="compositionally biased region" description="Basic and acidic residues" evidence="2">
    <location>
        <begin position="89"/>
        <end position="99"/>
    </location>
</feature>
<dbReference type="RefSeq" id="XP_068354441.1">
    <property type="nucleotide sequence ID" value="XM_068508188.1"/>
</dbReference>
<name>A0A1J4JQB1_9EUKA</name>
<keyword evidence="1" id="KW-0175">Coiled coil</keyword>
<feature type="compositionally biased region" description="Acidic residues" evidence="2">
    <location>
        <begin position="144"/>
        <end position="177"/>
    </location>
</feature>
<accession>A0A1J4JQB1</accession>
<gene>
    <name evidence="3" type="ORF">TRFO_31892</name>
</gene>
<evidence type="ECO:0000313" key="3">
    <source>
        <dbReference type="EMBL" id="OHT01305.1"/>
    </source>
</evidence>
<dbReference type="VEuPathDB" id="TrichDB:TRFO_31892"/>
<dbReference type="AlphaFoldDB" id="A0A1J4JQB1"/>
<sequence>MREEVQRLNKKKESVRREYLRIHNQNERKTRVQKVESIGDDLDYDVAFQCLKLEVEQLTNDVDFLKAAFGEEEDDEEYIFAGEEEETNDANKESNKDDATGYDLYDQAINKDNDENEEQNTLNDPEKQPEIKNSKIFMFSKDEDPAEEEAEYEEIIEEEEEEEEEANDLIDEEVDDE</sequence>
<reference evidence="3" key="1">
    <citation type="submission" date="2016-10" db="EMBL/GenBank/DDBJ databases">
        <authorList>
            <person name="Benchimol M."/>
            <person name="Almeida L.G."/>
            <person name="Vasconcelos A.T."/>
            <person name="Perreira-Neves A."/>
            <person name="Rosa I.A."/>
            <person name="Tasca T."/>
            <person name="Bogo M.R."/>
            <person name="de Souza W."/>
        </authorList>
    </citation>
    <scope>NUCLEOTIDE SEQUENCE [LARGE SCALE GENOMIC DNA]</scope>
    <source>
        <strain evidence="3">K</strain>
    </source>
</reference>
<dbReference type="GeneID" id="94842892"/>
<keyword evidence="4" id="KW-1185">Reference proteome</keyword>
<dbReference type="EMBL" id="MLAK01000917">
    <property type="protein sequence ID" value="OHT01305.1"/>
    <property type="molecule type" value="Genomic_DNA"/>
</dbReference>
<dbReference type="Proteomes" id="UP000179807">
    <property type="component" value="Unassembled WGS sequence"/>
</dbReference>